<dbReference type="EMBL" id="CM037012">
    <property type="protein sequence ID" value="KAH7690878.1"/>
    <property type="molecule type" value="Genomic_DNA"/>
</dbReference>
<comment type="caution">
    <text evidence="1">The sequence shown here is derived from an EMBL/GenBank/DDBJ whole genome shotgun (WGS) entry which is preliminary data.</text>
</comment>
<dbReference type="Proteomes" id="UP000827976">
    <property type="component" value="Chromosome 2"/>
</dbReference>
<keyword evidence="2" id="KW-1185">Reference proteome</keyword>
<evidence type="ECO:0000313" key="1">
    <source>
        <dbReference type="EMBL" id="KAH7690878.1"/>
    </source>
</evidence>
<sequence length="204" mass="23261">MFSFGPERESCRSCFYKTLNLKHMKNIYGNQHGFWEKRREVFHPSKKDESAAIVPCKIQKVKDDGKAKNGERKKPVSKMKELLKWAATSKSHKEGSKGWKASKNESRGTTAELKAPSDYSSTRSSKTSSRWDIGSCSTSSSIFSSSSVSSRNLQYPPDNLQSKKEEYSKRTGHWISTDSHFVVLELREDRDKFNNVGSFEETNN</sequence>
<reference evidence="2" key="1">
    <citation type="journal article" date="2022" name="Nat. Commun.">
        <title>Chromosome evolution and the genetic basis of agronomically important traits in greater yam.</title>
        <authorList>
            <person name="Bredeson J.V."/>
            <person name="Lyons J.B."/>
            <person name="Oniyinde I.O."/>
            <person name="Okereke N.R."/>
            <person name="Kolade O."/>
            <person name="Nnabue I."/>
            <person name="Nwadili C.O."/>
            <person name="Hribova E."/>
            <person name="Parker M."/>
            <person name="Nwogha J."/>
            <person name="Shu S."/>
            <person name="Carlson J."/>
            <person name="Kariba R."/>
            <person name="Muthemba S."/>
            <person name="Knop K."/>
            <person name="Barton G.J."/>
            <person name="Sherwood A.V."/>
            <person name="Lopez-Montes A."/>
            <person name="Asiedu R."/>
            <person name="Jamnadass R."/>
            <person name="Muchugi A."/>
            <person name="Goodstein D."/>
            <person name="Egesi C.N."/>
            <person name="Featherston J."/>
            <person name="Asfaw A."/>
            <person name="Simpson G.G."/>
            <person name="Dolezel J."/>
            <person name="Hendre P.S."/>
            <person name="Van Deynze A."/>
            <person name="Kumar P.L."/>
            <person name="Obidiegwu J.E."/>
            <person name="Bhattacharjee R."/>
            <person name="Rokhsar D.S."/>
        </authorList>
    </citation>
    <scope>NUCLEOTIDE SEQUENCE [LARGE SCALE GENOMIC DNA]</scope>
    <source>
        <strain evidence="2">cv. TDa95/00328</strain>
    </source>
</reference>
<name>A0ACB7WRN2_DIOAL</name>
<protein>
    <submittedName>
        <fullName evidence="1">Uncharacterized protein</fullName>
    </submittedName>
</protein>
<proteinExistence type="predicted"/>
<evidence type="ECO:0000313" key="2">
    <source>
        <dbReference type="Proteomes" id="UP000827976"/>
    </source>
</evidence>
<organism evidence="1 2">
    <name type="scientific">Dioscorea alata</name>
    <name type="common">Purple yam</name>
    <dbReference type="NCBI Taxonomy" id="55571"/>
    <lineage>
        <taxon>Eukaryota</taxon>
        <taxon>Viridiplantae</taxon>
        <taxon>Streptophyta</taxon>
        <taxon>Embryophyta</taxon>
        <taxon>Tracheophyta</taxon>
        <taxon>Spermatophyta</taxon>
        <taxon>Magnoliopsida</taxon>
        <taxon>Liliopsida</taxon>
        <taxon>Dioscoreales</taxon>
        <taxon>Dioscoreaceae</taxon>
        <taxon>Dioscorea</taxon>
    </lineage>
</organism>
<gene>
    <name evidence="1" type="ORF">IHE45_02G078500</name>
</gene>
<accession>A0ACB7WRN2</accession>